<keyword evidence="7" id="KW-0460">Magnesium</keyword>
<dbReference type="InterPro" id="IPR050264">
    <property type="entry name" value="Bact_CCA-adding_enz_type3_sf"/>
</dbReference>
<comment type="cofactor">
    <cofactor evidence="1">
        <name>Mg(2+)</name>
        <dbReference type="ChEBI" id="CHEBI:18420"/>
    </cofactor>
</comment>
<organism evidence="11">
    <name type="scientific">Clastoptera arizonana</name>
    <name type="common">Arizona spittle bug</name>
    <dbReference type="NCBI Taxonomy" id="38151"/>
    <lineage>
        <taxon>Eukaryota</taxon>
        <taxon>Metazoa</taxon>
        <taxon>Ecdysozoa</taxon>
        <taxon>Arthropoda</taxon>
        <taxon>Hexapoda</taxon>
        <taxon>Insecta</taxon>
        <taxon>Pterygota</taxon>
        <taxon>Neoptera</taxon>
        <taxon>Paraneoptera</taxon>
        <taxon>Hemiptera</taxon>
        <taxon>Auchenorrhyncha</taxon>
        <taxon>Cercopoidea</taxon>
        <taxon>Clastopteridae</taxon>
        <taxon>Clastoptera</taxon>
    </lineage>
</organism>
<dbReference type="SUPFAM" id="SSF81301">
    <property type="entry name" value="Nucleotidyltransferase"/>
    <property type="match status" value="1"/>
</dbReference>
<dbReference type="AlphaFoldDB" id="A0A1B6D7V7"/>
<dbReference type="InterPro" id="IPR043519">
    <property type="entry name" value="NT_sf"/>
</dbReference>
<protein>
    <recommendedName>
        <fullName evidence="9">Poly A polymerase head domain-containing protein</fullName>
    </recommendedName>
</protein>
<evidence type="ECO:0000256" key="4">
    <source>
        <dbReference type="ARBA" id="ARBA00022694"/>
    </source>
</evidence>
<keyword evidence="6" id="KW-0479">Metal-binding</keyword>
<comment type="similarity">
    <text evidence="2 8">Belongs to the tRNA nucleotidyltransferase/poly(A) polymerase family.</text>
</comment>
<dbReference type="EMBL" id="GEDC01001609">
    <property type="protein sequence ID" value="JAS35689.1"/>
    <property type="molecule type" value="Transcribed_RNA"/>
</dbReference>
<evidence type="ECO:0000256" key="7">
    <source>
        <dbReference type="ARBA" id="ARBA00022842"/>
    </source>
</evidence>
<dbReference type="PANTHER" id="PTHR46173">
    <property type="entry name" value="CCA TRNA NUCLEOTIDYLTRANSFERASE 1, MITOCHONDRIAL"/>
    <property type="match status" value="1"/>
</dbReference>
<dbReference type="InterPro" id="IPR002646">
    <property type="entry name" value="PolA_pol_head_dom"/>
</dbReference>
<evidence type="ECO:0000313" key="10">
    <source>
        <dbReference type="EMBL" id="JAS07657.1"/>
    </source>
</evidence>
<evidence type="ECO:0000256" key="3">
    <source>
        <dbReference type="ARBA" id="ARBA00022679"/>
    </source>
</evidence>
<evidence type="ECO:0000256" key="1">
    <source>
        <dbReference type="ARBA" id="ARBA00001946"/>
    </source>
</evidence>
<gene>
    <name evidence="12" type="ORF">g.27985</name>
    <name evidence="10" type="ORF">g.27987</name>
    <name evidence="11" type="ORF">g.27990</name>
</gene>
<evidence type="ECO:0000256" key="6">
    <source>
        <dbReference type="ARBA" id="ARBA00022723"/>
    </source>
</evidence>
<evidence type="ECO:0000259" key="9">
    <source>
        <dbReference type="Pfam" id="PF01743"/>
    </source>
</evidence>
<reference evidence="11" key="1">
    <citation type="submission" date="2015-12" db="EMBL/GenBank/DDBJ databases">
        <title>De novo transcriptome assembly of four potential Pierce s Disease insect vectors from Arizona vineyards.</title>
        <authorList>
            <person name="Tassone E.E."/>
        </authorList>
    </citation>
    <scope>NUCLEOTIDE SEQUENCE</scope>
</reference>
<keyword evidence="5" id="KW-0548">Nucleotidyltransferase</keyword>
<evidence type="ECO:0000313" key="12">
    <source>
        <dbReference type="EMBL" id="JAS35689.1"/>
    </source>
</evidence>
<dbReference type="GO" id="GO:1990180">
    <property type="term" value="P:mitochondrial tRNA 3'-end processing"/>
    <property type="evidence" value="ECO:0007669"/>
    <property type="project" value="TreeGrafter"/>
</dbReference>
<feature type="domain" description="Poly A polymerase head" evidence="9">
    <location>
        <begin position="83"/>
        <end position="186"/>
    </location>
</feature>
<accession>A0A1B6D7V7</accession>
<dbReference type="GO" id="GO:0046872">
    <property type="term" value="F:metal ion binding"/>
    <property type="evidence" value="ECO:0007669"/>
    <property type="project" value="UniProtKB-KW"/>
</dbReference>
<evidence type="ECO:0000256" key="2">
    <source>
        <dbReference type="ARBA" id="ARBA00007265"/>
    </source>
</evidence>
<dbReference type="GO" id="GO:0016779">
    <property type="term" value="F:nucleotidyltransferase activity"/>
    <property type="evidence" value="ECO:0007669"/>
    <property type="project" value="UniProtKB-KW"/>
</dbReference>
<evidence type="ECO:0000256" key="5">
    <source>
        <dbReference type="ARBA" id="ARBA00022695"/>
    </source>
</evidence>
<dbReference type="EMBL" id="GEDC01029641">
    <property type="protein sequence ID" value="JAS07657.1"/>
    <property type="molecule type" value="Transcribed_RNA"/>
</dbReference>
<evidence type="ECO:0000256" key="8">
    <source>
        <dbReference type="RuleBase" id="RU003953"/>
    </source>
</evidence>
<keyword evidence="8" id="KW-0694">RNA-binding</keyword>
<evidence type="ECO:0000313" key="11">
    <source>
        <dbReference type="EMBL" id="JAS21752.1"/>
    </source>
</evidence>
<dbReference type="GO" id="GO:0001680">
    <property type="term" value="P:tRNA 3'-terminal CCA addition"/>
    <property type="evidence" value="ECO:0007669"/>
    <property type="project" value="TreeGrafter"/>
</dbReference>
<dbReference type="CDD" id="cd05398">
    <property type="entry name" value="NT_ClassII-CCAase"/>
    <property type="match status" value="1"/>
</dbReference>
<dbReference type="GO" id="GO:0005739">
    <property type="term" value="C:mitochondrion"/>
    <property type="evidence" value="ECO:0007669"/>
    <property type="project" value="TreeGrafter"/>
</dbReference>
<proteinExistence type="inferred from homology"/>
<dbReference type="PANTHER" id="PTHR46173:SF1">
    <property type="entry name" value="CCA TRNA NUCLEOTIDYLTRANSFERASE 1, MITOCHONDRIAL"/>
    <property type="match status" value="1"/>
</dbReference>
<keyword evidence="4" id="KW-0819">tRNA processing</keyword>
<dbReference type="Gene3D" id="3.30.460.10">
    <property type="entry name" value="Beta Polymerase, domain 2"/>
    <property type="match status" value="1"/>
</dbReference>
<dbReference type="EMBL" id="GEDC01015546">
    <property type="protein sequence ID" value="JAS21752.1"/>
    <property type="molecule type" value="Transcribed_RNA"/>
</dbReference>
<name>A0A1B6D7V7_9HEMI</name>
<sequence length="194" mass="22366">MYKKEVMLIKLQLHKIFKISYQLTNTVKKSLLSKQHSLYSNKLGLIARSHPAIMKLTSPEFKSLFTLELMTLASLFENHNYQIRIAGGAVRDLLMGNKPKDLDFATTATPDQMKAMFFQERIRTINNKGESHGTITARINNKENFEITTLRIDKVTDGRHAEVEFTTDWQVDAGRRDLTINSMFLGRIKFKKNN</sequence>
<keyword evidence="3 8" id="KW-0808">Transferase</keyword>
<dbReference type="GO" id="GO:0000049">
    <property type="term" value="F:tRNA binding"/>
    <property type="evidence" value="ECO:0007669"/>
    <property type="project" value="TreeGrafter"/>
</dbReference>
<dbReference type="Pfam" id="PF01743">
    <property type="entry name" value="PolyA_pol"/>
    <property type="match status" value="1"/>
</dbReference>